<evidence type="ECO:0000256" key="6">
    <source>
        <dbReference type="ARBA" id="ARBA00022741"/>
    </source>
</evidence>
<keyword evidence="9 10" id="KW-0630">Potassium</keyword>
<keyword evidence="8 10" id="KW-0460">Magnesium</keyword>
<dbReference type="Pfam" id="PF02772">
    <property type="entry name" value="S-AdoMet_synt_M"/>
    <property type="match status" value="1"/>
</dbReference>
<gene>
    <name evidence="16" type="ORF">ACHAXA_011251</name>
</gene>
<feature type="region of interest" description="Disordered" evidence="12">
    <location>
        <begin position="1"/>
        <end position="64"/>
    </location>
</feature>
<dbReference type="Pfam" id="PF02773">
    <property type="entry name" value="S-AdoMet_synt_C"/>
    <property type="match status" value="1"/>
</dbReference>
<feature type="domain" description="S-adenosylmethionine synthetase central" evidence="14">
    <location>
        <begin position="204"/>
        <end position="326"/>
    </location>
</feature>
<dbReference type="InterPro" id="IPR022629">
    <property type="entry name" value="S-AdoMet_synt_central"/>
</dbReference>
<dbReference type="GO" id="GO:0046872">
    <property type="term" value="F:metal ion binding"/>
    <property type="evidence" value="ECO:0007669"/>
    <property type="project" value="UniProtKB-KW"/>
</dbReference>
<comment type="catalytic activity">
    <reaction evidence="10">
        <text>L-methionine + ATP + H2O = S-adenosyl-L-methionine + phosphate + diphosphate</text>
        <dbReference type="Rhea" id="RHEA:21080"/>
        <dbReference type="ChEBI" id="CHEBI:15377"/>
        <dbReference type="ChEBI" id="CHEBI:30616"/>
        <dbReference type="ChEBI" id="CHEBI:33019"/>
        <dbReference type="ChEBI" id="CHEBI:43474"/>
        <dbReference type="ChEBI" id="CHEBI:57844"/>
        <dbReference type="ChEBI" id="CHEBI:59789"/>
        <dbReference type="EC" id="2.5.1.6"/>
    </reaction>
</comment>
<feature type="domain" description="S-adenosylmethionine synthetase N-terminal" evidence="13">
    <location>
        <begin position="93"/>
        <end position="189"/>
    </location>
</feature>
<feature type="domain" description="S-adenosylmethionine synthetase C-terminal" evidence="15">
    <location>
        <begin position="328"/>
        <end position="472"/>
    </location>
</feature>
<protein>
    <recommendedName>
        <fullName evidence="10">S-adenosylmethionine synthase</fullName>
        <ecNumber evidence="10">2.5.1.6</ecNumber>
    </recommendedName>
</protein>
<evidence type="ECO:0000256" key="5">
    <source>
        <dbReference type="ARBA" id="ARBA00022723"/>
    </source>
</evidence>
<sequence>MSTTASIGTASASVEGCGFDASASSATNAEVVTVDAPEGRTSPPGGGGAGKPTPDPGDAAPPSAEVDVALGASFKDGKKIGGGGGDDDDDNTFLFASESVTESHPDKLCDVIADAIVDACLALDPTSRVACECVCKTGVVIVLGEITTSASINYEQVIRDAVRDVGYDDPAKGLDYKTCNVIVALEEQSSDIAQAVDSTKVEDAGAGDSCVVVGYACDETPELMPLSHVLATALAARLARVRRDGTVDWIRPDGKTMVTMEYGIGEKGGSPVPRRVHSIVISAQHSEEVSNDKIASDLMEHVVRPVVPEKYLDDDTIYHMNPSGRFVIGGPHSDAGLTGRKSVVDTYGGWGGHGGGSLSGKDATKVDRSGSYAARWIAKSLVAGGYCTRCSVQISYAIGLSFPVSVRVDTHGTCTNRDGRSTDRDLVRLVEEKFDLRPGCIVKDLELRRPIMRKTAAYGHFGREEEEFRWERVKDI</sequence>
<evidence type="ECO:0000256" key="1">
    <source>
        <dbReference type="ARBA" id="ARBA00005224"/>
    </source>
</evidence>
<evidence type="ECO:0000256" key="2">
    <source>
        <dbReference type="ARBA" id="ARBA00009685"/>
    </source>
</evidence>
<dbReference type="GO" id="GO:0005524">
    <property type="term" value="F:ATP binding"/>
    <property type="evidence" value="ECO:0007669"/>
    <property type="project" value="UniProtKB-KW"/>
</dbReference>
<reference evidence="16 17" key="1">
    <citation type="submission" date="2024-10" db="EMBL/GenBank/DDBJ databases">
        <title>Updated reference genomes for cyclostephanoid diatoms.</title>
        <authorList>
            <person name="Roberts W.R."/>
            <person name="Alverson A.J."/>
        </authorList>
    </citation>
    <scope>NUCLEOTIDE SEQUENCE [LARGE SCALE GENOMIC DNA]</scope>
    <source>
        <strain evidence="16 17">AJA228-03</strain>
    </source>
</reference>
<keyword evidence="7 10" id="KW-0067">ATP-binding</keyword>
<dbReference type="GO" id="GO:0004478">
    <property type="term" value="F:methionine adenosyltransferase activity"/>
    <property type="evidence" value="ECO:0007669"/>
    <property type="project" value="UniProtKB-EC"/>
</dbReference>
<dbReference type="Pfam" id="PF00438">
    <property type="entry name" value="S-AdoMet_synt_N"/>
    <property type="match status" value="1"/>
</dbReference>
<dbReference type="GO" id="GO:0006730">
    <property type="term" value="P:one-carbon metabolic process"/>
    <property type="evidence" value="ECO:0007669"/>
    <property type="project" value="UniProtKB-KW"/>
</dbReference>
<evidence type="ECO:0000256" key="7">
    <source>
        <dbReference type="ARBA" id="ARBA00022840"/>
    </source>
</evidence>
<dbReference type="AlphaFoldDB" id="A0ABD3SPC1"/>
<dbReference type="CDD" id="cd18079">
    <property type="entry name" value="S-AdoMet_synt"/>
    <property type="match status" value="1"/>
</dbReference>
<evidence type="ECO:0000313" key="17">
    <source>
        <dbReference type="Proteomes" id="UP001530377"/>
    </source>
</evidence>
<dbReference type="EMBL" id="JALLPB020000021">
    <property type="protein sequence ID" value="KAL3826442.1"/>
    <property type="molecule type" value="Genomic_DNA"/>
</dbReference>
<keyword evidence="4 10" id="KW-0808">Transferase</keyword>
<evidence type="ECO:0000256" key="9">
    <source>
        <dbReference type="ARBA" id="ARBA00022958"/>
    </source>
</evidence>
<dbReference type="EC" id="2.5.1.6" evidence="10"/>
<evidence type="ECO:0000259" key="15">
    <source>
        <dbReference type="Pfam" id="PF02773"/>
    </source>
</evidence>
<accession>A0ABD3SPC1</accession>
<evidence type="ECO:0000256" key="4">
    <source>
        <dbReference type="ARBA" id="ARBA00022679"/>
    </source>
</evidence>
<comment type="function">
    <text evidence="10">Catalyzes the formation of S-adenosylmethionine from methionine and ATP.</text>
</comment>
<dbReference type="InterPro" id="IPR002133">
    <property type="entry name" value="S-AdoMet_synthetase"/>
</dbReference>
<evidence type="ECO:0000256" key="3">
    <source>
        <dbReference type="ARBA" id="ARBA00022563"/>
    </source>
</evidence>
<keyword evidence="5 10" id="KW-0479">Metal-binding</keyword>
<dbReference type="InterPro" id="IPR022628">
    <property type="entry name" value="S-AdoMet_synt_N"/>
</dbReference>
<proteinExistence type="inferred from homology"/>
<keyword evidence="6 10" id="KW-0547">Nucleotide-binding</keyword>
<dbReference type="NCBIfam" id="TIGR01034">
    <property type="entry name" value="metK"/>
    <property type="match status" value="1"/>
</dbReference>
<dbReference type="Gene3D" id="3.30.300.10">
    <property type="match status" value="3"/>
</dbReference>
<organism evidence="16 17">
    <name type="scientific">Cyclostephanos tholiformis</name>
    <dbReference type="NCBI Taxonomy" id="382380"/>
    <lineage>
        <taxon>Eukaryota</taxon>
        <taxon>Sar</taxon>
        <taxon>Stramenopiles</taxon>
        <taxon>Ochrophyta</taxon>
        <taxon>Bacillariophyta</taxon>
        <taxon>Coscinodiscophyceae</taxon>
        <taxon>Thalassiosirophycidae</taxon>
        <taxon>Stephanodiscales</taxon>
        <taxon>Stephanodiscaceae</taxon>
        <taxon>Cyclostephanos</taxon>
    </lineage>
</organism>
<keyword evidence="17" id="KW-1185">Reference proteome</keyword>
<evidence type="ECO:0000259" key="13">
    <source>
        <dbReference type="Pfam" id="PF00438"/>
    </source>
</evidence>
<dbReference type="InterPro" id="IPR022636">
    <property type="entry name" value="S-AdoMet_synthetase_sfam"/>
</dbReference>
<comment type="cofactor">
    <cofactor evidence="10">
        <name>K(+)</name>
        <dbReference type="ChEBI" id="CHEBI:29103"/>
    </cofactor>
    <text evidence="10">Binds 1 potassium ion per subunit. The potassium ion interacts primarily with the substrate.</text>
</comment>
<comment type="pathway">
    <text evidence="1 10">Amino-acid biosynthesis; S-adenosyl-L-methionine biosynthesis; S-adenosyl-L-methionine from L-methionine: step 1/1.</text>
</comment>
<name>A0ABD3SPC1_9STRA</name>
<feature type="compositionally biased region" description="Low complexity" evidence="12">
    <location>
        <begin position="1"/>
        <end position="13"/>
    </location>
</feature>
<dbReference type="SUPFAM" id="SSF55973">
    <property type="entry name" value="S-adenosylmethionine synthetase"/>
    <property type="match status" value="3"/>
</dbReference>
<evidence type="ECO:0000313" key="16">
    <source>
        <dbReference type="EMBL" id="KAL3826442.1"/>
    </source>
</evidence>
<evidence type="ECO:0000256" key="12">
    <source>
        <dbReference type="SAM" id="MobiDB-lite"/>
    </source>
</evidence>
<evidence type="ECO:0000256" key="10">
    <source>
        <dbReference type="RuleBase" id="RU000541"/>
    </source>
</evidence>
<evidence type="ECO:0000259" key="14">
    <source>
        <dbReference type="Pfam" id="PF02772"/>
    </source>
</evidence>
<dbReference type="FunFam" id="3.30.300.10:FF:000003">
    <property type="entry name" value="S-adenosylmethionine synthase"/>
    <property type="match status" value="1"/>
</dbReference>
<comment type="similarity">
    <text evidence="2 11">Belongs to the AdoMet synthase family.</text>
</comment>
<dbReference type="PANTHER" id="PTHR11964">
    <property type="entry name" value="S-ADENOSYLMETHIONINE SYNTHETASE"/>
    <property type="match status" value="1"/>
</dbReference>
<dbReference type="InterPro" id="IPR022630">
    <property type="entry name" value="S-AdoMet_synt_C"/>
</dbReference>
<dbReference type="Proteomes" id="UP001530377">
    <property type="component" value="Unassembled WGS sequence"/>
</dbReference>
<evidence type="ECO:0000256" key="8">
    <source>
        <dbReference type="ARBA" id="ARBA00022842"/>
    </source>
</evidence>
<keyword evidence="3 10" id="KW-0554">One-carbon metabolism</keyword>
<evidence type="ECO:0000256" key="11">
    <source>
        <dbReference type="RuleBase" id="RU004462"/>
    </source>
</evidence>
<comment type="cofactor">
    <cofactor evidence="10">
        <name>Mg(2+)</name>
        <dbReference type="ChEBI" id="CHEBI:18420"/>
    </cofactor>
    <text evidence="10">Binds 2 magnesium ions per subunit. The magnesium ions interact primarily with the substrate.</text>
</comment>
<comment type="caution">
    <text evidence="16">The sequence shown here is derived from an EMBL/GenBank/DDBJ whole genome shotgun (WGS) entry which is preliminary data.</text>
</comment>